<evidence type="ECO:0000256" key="1">
    <source>
        <dbReference type="SAM" id="Coils"/>
    </source>
</evidence>
<organism evidence="4">
    <name type="scientific">Anaerococcus vaginalis</name>
    <dbReference type="NCBI Taxonomy" id="33037"/>
    <lineage>
        <taxon>Bacteria</taxon>
        <taxon>Bacillati</taxon>
        <taxon>Bacillota</taxon>
        <taxon>Tissierellia</taxon>
        <taxon>Tissierellales</taxon>
        <taxon>Peptoniphilaceae</taxon>
        <taxon>Anaerococcus</taxon>
    </lineage>
</organism>
<keyword evidence="2" id="KW-0472">Membrane</keyword>
<dbReference type="PANTHER" id="PTHR41259:SF1">
    <property type="entry name" value="DOUBLE-STRAND BREAK REPAIR RAD50 ATPASE, PUTATIVE-RELATED"/>
    <property type="match status" value="1"/>
</dbReference>
<reference evidence="4" key="1">
    <citation type="submission" date="2019-11" db="EMBL/GenBank/DDBJ databases">
        <authorList>
            <person name="Feng L."/>
        </authorList>
    </citation>
    <scope>NUCLEOTIDE SEQUENCE</scope>
    <source>
        <strain evidence="4">AvaginalisLFYP127</strain>
    </source>
</reference>
<proteinExistence type="predicted"/>
<name>A0A6N2RPQ3_9FIRM</name>
<dbReference type="InterPro" id="IPR027417">
    <property type="entry name" value="P-loop_NTPase"/>
</dbReference>
<dbReference type="SUPFAM" id="SSF52540">
    <property type="entry name" value="P-loop containing nucleoside triphosphate hydrolases"/>
    <property type="match status" value="1"/>
</dbReference>
<accession>A0A6N2RPQ3</accession>
<dbReference type="Gene3D" id="3.40.50.300">
    <property type="entry name" value="P-loop containing nucleotide triphosphate hydrolases"/>
    <property type="match status" value="2"/>
</dbReference>
<keyword evidence="1" id="KW-0175">Coiled coil</keyword>
<gene>
    <name evidence="4" type="ORF">AVLFYP127_01466</name>
</gene>
<evidence type="ECO:0000259" key="3">
    <source>
        <dbReference type="Pfam" id="PF13514"/>
    </source>
</evidence>
<dbReference type="EMBL" id="CACRSW010000005">
    <property type="protein sequence ID" value="VYS82121.1"/>
    <property type="molecule type" value="Genomic_DNA"/>
</dbReference>
<sequence>MSKIFIKELNLISFGKFQNKSIKLNPNFNLIYGDNESGKSTISDFIEGVFYGFDDGNNKRHFCYKKEKYKPLGSYKYFGNLILSSNNEDFRIERNFDDGSYKIYNLSLKKEILSKKSNLNFPGEYFLKLNYSLYKSIANNYQLQSFDKDSKKVVIDFLKNPSNDIIFSQLKAIDNIKDCLNKIGSLRAYTKPYAKTLKELENKNDELDFIKSLRKSYNNDIINLKRQREEIKLLEEKLKKSKIDRDNYRKFKANSNYIEEKSRKDQLKIIDKKLEEYNEFSGIDKVFFDNLDKLLEKQDDFYKNKKDNKINSFYFLIGFMILFVSIFTKKYFILLLLFPLFLFYFFKGKILNINSREEIRNLNIKIKNEFSKISVNSKSSYKNAKNKYKDYEKLIIERDKTLEILNILQKQEKYDVPIDFSCDEIDILKLENKIKFYENSYYKLLDDNLKLEKKLVSVEEKISKEVDLIDEINQLKEKLKNLEIEISACNKAIDIISSNKDKFIYNKKILSQFISQIIREISKGKYKKIDFDKNLEPIIISSDNEIIDIDKVSIGFFDQVNFSLRFALCEKLLDNLFLIFDDAFINYDNDRLRMALLNLLDLSKKFQIIYFTCHKREKDILDAEAINIDIKNMEQV</sequence>
<dbReference type="PANTHER" id="PTHR41259">
    <property type="entry name" value="DOUBLE-STRAND BREAK REPAIR RAD50 ATPASE, PUTATIVE-RELATED"/>
    <property type="match status" value="1"/>
</dbReference>
<feature type="domain" description="YhaN AAA" evidence="3">
    <location>
        <begin position="6"/>
        <end position="67"/>
    </location>
</feature>
<dbReference type="AlphaFoldDB" id="A0A6N2RPQ3"/>
<keyword evidence="2" id="KW-1133">Transmembrane helix</keyword>
<feature type="coiled-coil region" evidence="1">
    <location>
        <begin position="200"/>
        <end position="244"/>
    </location>
</feature>
<dbReference type="InterPro" id="IPR038734">
    <property type="entry name" value="YhaN_AAA"/>
</dbReference>
<dbReference type="Pfam" id="PF13514">
    <property type="entry name" value="AAA_27"/>
    <property type="match status" value="1"/>
</dbReference>
<evidence type="ECO:0000256" key="2">
    <source>
        <dbReference type="SAM" id="Phobius"/>
    </source>
</evidence>
<feature type="coiled-coil region" evidence="1">
    <location>
        <begin position="458"/>
        <end position="492"/>
    </location>
</feature>
<keyword evidence="2" id="KW-0812">Transmembrane</keyword>
<feature type="transmembrane region" description="Helical" evidence="2">
    <location>
        <begin position="313"/>
        <end position="346"/>
    </location>
</feature>
<evidence type="ECO:0000313" key="4">
    <source>
        <dbReference type="EMBL" id="VYS82121.1"/>
    </source>
</evidence>
<protein>
    <recommendedName>
        <fullName evidence="3">YhaN AAA domain-containing protein</fullName>
    </recommendedName>
</protein>
<dbReference type="RefSeq" id="WP_156328569.1">
    <property type="nucleotide sequence ID" value="NZ_CACRSW010000005.1"/>
</dbReference>